<evidence type="ECO:0000259" key="2">
    <source>
        <dbReference type="Pfam" id="PF01757"/>
    </source>
</evidence>
<dbReference type="AlphaFoldDB" id="A0A2G8T7T5"/>
<dbReference type="Proteomes" id="UP000230390">
    <property type="component" value="Unassembled WGS sequence"/>
</dbReference>
<dbReference type="EMBL" id="PDOC01000039">
    <property type="protein sequence ID" value="PIL42072.1"/>
    <property type="molecule type" value="Genomic_DNA"/>
</dbReference>
<dbReference type="OrthoDB" id="9796461at2"/>
<feature type="domain" description="Acyltransferase 3" evidence="2">
    <location>
        <begin position="6"/>
        <end position="174"/>
    </location>
</feature>
<dbReference type="Pfam" id="PF01757">
    <property type="entry name" value="Acyl_transf_3"/>
    <property type="match status" value="1"/>
</dbReference>
<evidence type="ECO:0000313" key="4">
    <source>
        <dbReference type="Proteomes" id="UP000230390"/>
    </source>
</evidence>
<keyword evidence="1" id="KW-1133">Transmembrane helix</keyword>
<sequence>MQDPTLWYQALGFLTGFAYQAVVVFFLLSGWLVGGSFLNKLHEPGAMTSYAVDRMTRLWIVMIPAFVLTLVIGAYTGAIDPGTFSYAVANEYSAASFLGNLYGLQDVVLPRFGGNFPLWSLANETWYYVLFPLLVISFTGRSTFSRVASAAVCLLVTMNLTGSIVLYFSLWLLGAAFADRDHRLCCAALDRSLPAVYCRGLSAAQGDQADQ</sequence>
<name>A0A2G8T7T5_9BURK</name>
<protein>
    <recommendedName>
        <fullName evidence="2">Acyltransferase 3 domain-containing protein</fullName>
    </recommendedName>
</protein>
<dbReference type="RefSeq" id="WP_099793819.1">
    <property type="nucleotide sequence ID" value="NZ_JBHLYV010000026.1"/>
</dbReference>
<dbReference type="GO" id="GO:0016747">
    <property type="term" value="F:acyltransferase activity, transferring groups other than amino-acyl groups"/>
    <property type="evidence" value="ECO:0007669"/>
    <property type="project" value="InterPro"/>
</dbReference>
<feature type="transmembrane region" description="Helical" evidence="1">
    <location>
        <begin position="17"/>
        <end position="38"/>
    </location>
</feature>
<evidence type="ECO:0000256" key="1">
    <source>
        <dbReference type="SAM" id="Phobius"/>
    </source>
</evidence>
<dbReference type="InterPro" id="IPR002656">
    <property type="entry name" value="Acyl_transf_3_dom"/>
</dbReference>
<keyword evidence="4" id="KW-1185">Reference proteome</keyword>
<accession>A0A2G8T7T5</accession>
<reference evidence="3 4" key="1">
    <citation type="submission" date="2017-10" db="EMBL/GenBank/DDBJ databases">
        <title>Massilia psychrophilum sp. nov., a novel purple-pigmented bacterium isolated from Tianshan glacier, Xinjiang Municipality, China.</title>
        <authorList>
            <person name="Wang H."/>
        </authorList>
    </citation>
    <scope>NUCLEOTIDE SEQUENCE [LARGE SCALE GENOMIC DNA]</scope>
    <source>
        <strain evidence="3 4">JCM 30074</strain>
    </source>
</reference>
<feature type="transmembrane region" description="Helical" evidence="1">
    <location>
        <begin position="58"/>
        <end position="78"/>
    </location>
</feature>
<feature type="transmembrane region" description="Helical" evidence="1">
    <location>
        <begin position="125"/>
        <end position="144"/>
    </location>
</feature>
<feature type="transmembrane region" description="Helical" evidence="1">
    <location>
        <begin position="151"/>
        <end position="173"/>
    </location>
</feature>
<keyword evidence="1" id="KW-0812">Transmembrane</keyword>
<gene>
    <name evidence="3" type="ORF">CR105_26325</name>
</gene>
<comment type="caution">
    <text evidence="3">The sequence shown here is derived from an EMBL/GenBank/DDBJ whole genome shotgun (WGS) entry which is preliminary data.</text>
</comment>
<proteinExistence type="predicted"/>
<evidence type="ECO:0000313" key="3">
    <source>
        <dbReference type="EMBL" id="PIL42072.1"/>
    </source>
</evidence>
<keyword evidence="1" id="KW-0472">Membrane</keyword>
<organism evidence="3 4">
    <name type="scientific">Massilia eurypsychrophila</name>
    <dbReference type="NCBI Taxonomy" id="1485217"/>
    <lineage>
        <taxon>Bacteria</taxon>
        <taxon>Pseudomonadati</taxon>
        <taxon>Pseudomonadota</taxon>
        <taxon>Betaproteobacteria</taxon>
        <taxon>Burkholderiales</taxon>
        <taxon>Oxalobacteraceae</taxon>
        <taxon>Telluria group</taxon>
        <taxon>Massilia</taxon>
    </lineage>
</organism>